<evidence type="ECO:0000256" key="3">
    <source>
        <dbReference type="ARBA" id="ARBA00022898"/>
    </source>
</evidence>
<dbReference type="NCBIfam" id="NF047599">
    <property type="entry name" value="SerpalmtaseBetaP"/>
    <property type="match status" value="1"/>
</dbReference>
<evidence type="ECO:0000256" key="2">
    <source>
        <dbReference type="ARBA" id="ARBA00022679"/>
    </source>
</evidence>
<evidence type="ECO:0000313" key="7">
    <source>
        <dbReference type="Proteomes" id="UP000239504"/>
    </source>
</evidence>
<evidence type="ECO:0000256" key="4">
    <source>
        <dbReference type="RuleBase" id="RU003693"/>
    </source>
</evidence>
<dbReference type="Pfam" id="PF00155">
    <property type="entry name" value="Aminotran_1_2"/>
    <property type="match status" value="1"/>
</dbReference>
<accession>A0A2S7K761</accession>
<dbReference type="InterPro" id="IPR050087">
    <property type="entry name" value="AON_synthase_class-II"/>
</dbReference>
<reference evidence="6 7" key="1">
    <citation type="submission" date="2017-12" db="EMBL/GenBank/DDBJ databases">
        <authorList>
            <person name="Hurst M.R.H."/>
        </authorList>
    </citation>
    <scope>NUCLEOTIDE SEQUENCE [LARGE SCALE GENOMIC DNA]</scope>
    <source>
        <strain evidence="6 7">SY-3-19</strain>
    </source>
</reference>
<dbReference type="InterPro" id="IPR015422">
    <property type="entry name" value="PyrdxlP-dep_Trfase_small"/>
</dbReference>
<dbReference type="AlphaFoldDB" id="A0A2S7K761"/>
<keyword evidence="3 4" id="KW-0663">Pyridoxal phosphate</keyword>
<dbReference type="EMBL" id="PJCH01000005">
    <property type="protein sequence ID" value="PQA88353.1"/>
    <property type="molecule type" value="Genomic_DNA"/>
</dbReference>
<protein>
    <submittedName>
        <fullName evidence="6">8-amino-7-oxononanoate synthase</fullName>
    </submittedName>
</protein>
<gene>
    <name evidence="6" type="ORF">CW354_08630</name>
</gene>
<comment type="similarity">
    <text evidence="4">Belongs to the class-II pyridoxal-phosphate-dependent aminotransferase family.</text>
</comment>
<keyword evidence="2" id="KW-0808">Transferase</keyword>
<evidence type="ECO:0000259" key="5">
    <source>
        <dbReference type="Pfam" id="PF00155"/>
    </source>
</evidence>
<evidence type="ECO:0000313" key="6">
    <source>
        <dbReference type="EMBL" id="PQA88353.1"/>
    </source>
</evidence>
<dbReference type="Gene3D" id="3.40.640.10">
    <property type="entry name" value="Type I PLP-dependent aspartate aminotransferase-like (Major domain)"/>
    <property type="match status" value="1"/>
</dbReference>
<dbReference type="InterPro" id="IPR004839">
    <property type="entry name" value="Aminotransferase_I/II_large"/>
</dbReference>
<keyword evidence="7" id="KW-1185">Reference proteome</keyword>
<dbReference type="InterPro" id="IPR015421">
    <property type="entry name" value="PyrdxlP-dep_Trfase_major"/>
</dbReference>
<dbReference type="RefSeq" id="WP_104829597.1">
    <property type="nucleotide sequence ID" value="NZ_PJCH01000005.1"/>
</dbReference>
<dbReference type="GO" id="GO:0016740">
    <property type="term" value="F:transferase activity"/>
    <property type="evidence" value="ECO:0007669"/>
    <property type="project" value="UniProtKB-KW"/>
</dbReference>
<dbReference type="Proteomes" id="UP000239504">
    <property type="component" value="Unassembled WGS sequence"/>
</dbReference>
<dbReference type="SUPFAM" id="SSF53383">
    <property type="entry name" value="PLP-dependent transferases"/>
    <property type="match status" value="1"/>
</dbReference>
<evidence type="ECO:0000256" key="1">
    <source>
        <dbReference type="ARBA" id="ARBA00001933"/>
    </source>
</evidence>
<dbReference type="Gene3D" id="3.90.1150.10">
    <property type="entry name" value="Aspartate Aminotransferase, domain 1"/>
    <property type="match status" value="1"/>
</dbReference>
<organism evidence="6 7">
    <name type="scientific">Hyphococcus luteus</name>
    <dbReference type="NCBI Taxonomy" id="2058213"/>
    <lineage>
        <taxon>Bacteria</taxon>
        <taxon>Pseudomonadati</taxon>
        <taxon>Pseudomonadota</taxon>
        <taxon>Alphaproteobacteria</taxon>
        <taxon>Parvularculales</taxon>
        <taxon>Parvularculaceae</taxon>
        <taxon>Hyphococcus</taxon>
    </lineage>
</organism>
<feature type="domain" description="Aminotransferase class I/classII large" evidence="5">
    <location>
        <begin position="61"/>
        <end position="386"/>
    </location>
</feature>
<dbReference type="InterPro" id="IPR001917">
    <property type="entry name" value="Aminotrans_II_pyridoxalP_BS"/>
</dbReference>
<comment type="caution">
    <text evidence="6">The sequence shown here is derived from an EMBL/GenBank/DDBJ whole genome shotgun (WGS) entry which is preliminary data.</text>
</comment>
<dbReference type="PROSITE" id="PS00599">
    <property type="entry name" value="AA_TRANSFER_CLASS_2"/>
    <property type="match status" value="1"/>
</dbReference>
<comment type="cofactor">
    <cofactor evidence="1 4">
        <name>pyridoxal 5'-phosphate</name>
        <dbReference type="ChEBI" id="CHEBI:597326"/>
    </cofactor>
</comment>
<dbReference type="PANTHER" id="PTHR13693">
    <property type="entry name" value="CLASS II AMINOTRANSFERASE/8-AMINO-7-OXONONANOATE SYNTHASE"/>
    <property type="match status" value="1"/>
</dbReference>
<proteinExistence type="inferred from homology"/>
<name>A0A2S7K761_9PROT</name>
<dbReference type="GO" id="GO:0030170">
    <property type="term" value="F:pyridoxal phosphate binding"/>
    <property type="evidence" value="ECO:0007669"/>
    <property type="project" value="InterPro"/>
</dbReference>
<sequence length="403" mass="43428">MSLFEKFEKNAALYDHLSAIGKNPFTVVMEEVLGPTRARIKGRETVLAGTHNYLGQTFEASAIQAAKDALDHDGTGTTGSRVANGTFAGHKKLEEDLAAYLGMKHCLVFSTGYAANLGAIAGLVDRVQDAVLIDADCHACIYDGCQLSGAETIRFRHNDPENLDKRLSRLDPKYKGKLVCIEGMYSMYGDIAPVKEFVEVAHKHDAFLLVDEAHSFGVYGETGKGVSEAEGVMDQVDFYTGTFSKALASIGGFVASNHPEAEYLRISSNPYRFTASPSPATIASASAALANIKAHPEIRAKLWENAKRLHAAFTQFGLRLAAEPAPVISVLLPTREDAFEAWSFLLEHGVYVNMAIPPGTPGKESLLRLAVSSAHTSDDIDRLVSAYGALAEAFPSARIDTDA</sequence>
<dbReference type="OrthoDB" id="9807157at2"/>
<dbReference type="InterPro" id="IPR015424">
    <property type="entry name" value="PyrdxlP-dep_Trfase"/>
</dbReference>